<sequence length="218" mass="24236">MKKEFVVIGLGRFGASVCKELHRLGHQVLAIDIKEEKVNAVLDYSEKAVIADASREEVLKSLGVGNFDYAVVAIGDNMQANIMCTLLLKELGMENVWVKAQDANHKKVLAKIGADRVIQPEYDMGIRAANQMQSGKLQEYIELSEEYSISELDISKRLANKALNDLDIRAKYGCTILAIKNGEKVNISPSAEDKLYEGDMIVVMGKNDDIKRFEEKGL</sequence>
<dbReference type="SUPFAM" id="SSF116726">
    <property type="entry name" value="TrkA C-terminal domain-like"/>
    <property type="match status" value="1"/>
</dbReference>
<dbReference type="GO" id="GO:0008324">
    <property type="term" value="F:monoatomic cation transmembrane transporter activity"/>
    <property type="evidence" value="ECO:0007669"/>
    <property type="project" value="InterPro"/>
</dbReference>
<reference evidence="4" key="1">
    <citation type="submission" date="2016-10" db="EMBL/GenBank/DDBJ databases">
        <authorList>
            <person name="Varghese N."/>
            <person name="Submissions S."/>
        </authorList>
    </citation>
    <scope>NUCLEOTIDE SEQUENCE [LARGE SCALE GENOMIC DNA]</scope>
    <source>
        <strain evidence="4">MPL-11</strain>
    </source>
</reference>
<dbReference type="InterPro" id="IPR003148">
    <property type="entry name" value="RCK_N"/>
</dbReference>
<dbReference type="Gene3D" id="3.30.70.1450">
    <property type="entry name" value="Regulator of K+ conductance, C-terminal domain"/>
    <property type="match status" value="1"/>
</dbReference>
<evidence type="ECO:0000259" key="1">
    <source>
        <dbReference type="PROSITE" id="PS51201"/>
    </source>
</evidence>
<evidence type="ECO:0000313" key="4">
    <source>
        <dbReference type="Proteomes" id="UP000199481"/>
    </source>
</evidence>
<dbReference type="Proteomes" id="UP000199481">
    <property type="component" value="Unassembled WGS sequence"/>
</dbReference>
<dbReference type="GO" id="GO:0006813">
    <property type="term" value="P:potassium ion transport"/>
    <property type="evidence" value="ECO:0007669"/>
    <property type="project" value="InterPro"/>
</dbReference>
<feature type="domain" description="RCK N-terminal" evidence="1">
    <location>
        <begin position="2"/>
        <end position="118"/>
    </location>
</feature>
<dbReference type="AlphaFoldDB" id="A0A1H1AWM4"/>
<dbReference type="SUPFAM" id="SSF51735">
    <property type="entry name" value="NAD(P)-binding Rossmann-fold domains"/>
    <property type="match status" value="1"/>
</dbReference>
<dbReference type="Gene3D" id="3.40.50.720">
    <property type="entry name" value="NAD(P)-binding Rossmann-like Domain"/>
    <property type="match status" value="1"/>
</dbReference>
<dbReference type="InterPro" id="IPR050721">
    <property type="entry name" value="Trk_Ktr_HKT_K-transport"/>
</dbReference>
<proteinExistence type="predicted"/>
<dbReference type="Pfam" id="PF02080">
    <property type="entry name" value="TrkA_C"/>
    <property type="match status" value="1"/>
</dbReference>
<protein>
    <submittedName>
        <fullName evidence="3">Trk system potassium uptake protein TrkA</fullName>
    </submittedName>
</protein>
<organism evidence="3 4">
    <name type="scientific">Carnobacterium viridans</name>
    <dbReference type="NCBI Taxonomy" id="174587"/>
    <lineage>
        <taxon>Bacteria</taxon>
        <taxon>Bacillati</taxon>
        <taxon>Bacillota</taxon>
        <taxon>Bacilli</taxon>
        <taxon>Lactobacillales</taxon>
        <taxon>Carnobacteriaceae</taxon>
        <taxon>Carnobacterium</taxon>
    </lineage>
</organism>
<accession>A0A1H1AWM4</accession>
<dbReference type="InterPro" id="IPR006037">
    <property type="entry name" value="RCK_C"/>
</dbReference>
<name>A0A1H1AWM4_9LACT</name>
<keyword evidence="4" id="KW-1185">Reference proteome</keyword>
<dbReference type="InterPro" id="IPR036291">
    <property type="entry name" value="NAD(P)-bd_dom_sf"/>
</dbReference>
<dbReference type="PANTHER" id="PTHR43833:SF7">
    <property type="entry name" value="KTR SYSTEM POTASSIUM UPTAKE PROTEIN C"/>
    <property type="match status" value="1"/>
</dbReference>
<dbReference type="Pfam" id="PF02254">
    <property type="entry name" value="TrkA_N"/>
    <property type="match status" value="1"/>
</dbReference>
<evidence type="ECO:0000259" key="2">
    <source>
        <dbReference type="PROSITE" id="PS51202"/>
    </source>
</evidence>
<gene>
    <name evidence="3" type="ORF">SAMN04487752_2284</name>
</gene>
<dbReference type="RefSeq" id="WP_023176953.1">
    <property type="nucleotide sequence ID" value="NZ_CP084916.1"/>
</dbReference>
<feature type="domain" description="RCK C-terminal" evidence="2">
    <location>
        <begin position="137"/>
        <end position="218"/>
    </location>
</feature>
<dbReference type="EMBL" id="FNJW01000008">
    <property type="protein sequence ID" value="SDQ43921.1"/>
    <property type="molecule type" value="Genomic_DNA"/>
</dbReference>
<dbReference type="InterPro" id="IPR036721">
    <property type="entry name" value="RCK_C_sf"/>
</dbReference>
<evidence type="ECO:0000313" key="3">
    <source>
        <dbReference type="EMBL" id="SDQ43921.1"/>
    </source>
</evidence>
<dbReference type="PROSITE" id="PS51202">
    <property type="entry name" value="RCK_C"/>
    <property type="match status" value="1"/>
</dbReference>
<dbReference type="PANTHER" id="PTHR43833">
    <property type="entry name" value="POTASSIUM CHANNEL PROTEIN 2-RELATED-RELATED"/>
    <property type="match status" value="1"/>
</dbReference>
<dbReference type="OrthoDB" id="9776294at2"/>
<dbReference type="PROSITE" id="PS51201">
    <property type="entry name" value="RCK_N"/>
    <property type="match status" value="1"/>
</dbReference>